<comment type="subcellular location">
    <subcellularLocation>
        <location evidence="1 7">Cell membrane</location>
        <topology evidence="1 7">Multi-pass membrane protein</topology>
    </subcellularLocation>
</comment>
<feature type="transmembrane region" description="Helical" evidence="7">
    <location>
        <begin position="130"/>
        <end position="148"/>
    </location>
</feature>
<evidence type="ECO:0000313" key="9">
    <source>
        <dbReference type="EMBL" id="HHQ79930.1"/>
    </source>
</evidence>
<feature type="transmembrane region" description="Helical" evidence="7">
    <location>
        <begin position="12"/>
        <end position="33"/>
    </location>
</feature>
<evidence type="ECO:0000256" key="5">
    <source>
        <dbReference type="ARBA" id="ARBA00022989"/>
    </source>
</evidence>
<proteinExistence type="inferred from homology"/>
<evidence type="ECO:0000256" key="1">
    <source>
        <dbReference type="ARBA" id="ARBA00004651"/>
    </source>
</evidence>
<evidence type="ECO:0000259" key="8">
    <source>
        <dbReference type="PROSITE" id="PS50928"/>
    </source>
</evidence>
<feature type="transmembrane region" description="Helical" evidence="7">
    <location>
        <begin position="193"/>
        <end position="214"/>
    </location>
</feature>
<feature type="transmembrane region" description="Helical" evidence="7">
    <location>
        <begin position="67"/>
        <end position="89"/>
    </location>
</feature>
<comment type="caution">
    <text evidence="9">The sequence shown here is derived from an EMBL/GenBank/DDBJ whole genome shotgun (WGS) entry which is preliminary data.</text>
</comment>
<dbReference type="PROSITE" id="PS50928">
    <property type="entry name" value="ABC_TM1"/>
    <property type="match status" value="1"/>
</dbReference>
<feature type="transmembrane region" description="Helical" evidence="7">
    <location>
        <begin position="101"/>
        <end position="124"/>
    </location>
</feature>
<sequence>MAFRRTPSTDSRLVQIAGWPTLVLVTVLLWLLASSILPKLVPTPQRVLAYLLSTPPMLVAESFARTLYNSILGFGIALGLSVASVFLSYLNRFLECFVASLNTFVQSVSVLVWTLVLIMIFGVLSPIPPVLVTTAATYPVLLSTVLGASKALDKRFRELSTVLGASKVQEFATIILPGSVPHIASASRAAIGVALRISVVAEAFGGGGGVGYQLMYNYDLGIPEGVFAWALLLVLLMILLDRAILKPMEDWTKRWLL</sequence>
<dbReference type="AlphaFoldDB" id="A0A7J3ZKF1"/>
<dbReference type="GO" id="GO:0055085">
    <property type="term" value="P:transmembrane transport"/>
    <property type="evidence" value="ECO:0007669"/>
    <property type="project" value="InterPro"/>
</dbReference>
<comment type="similarity">
    <text evidence="7">Belongs to the binding-protein-dependent transport system permease family.</text>
</comment>
<dbReference type="InterPro" id="IPR035906">
    <property type="entry name" value="MetI-like_sf"/>
</dbReference>
<dbReference type="GO" id="GO:0005886">
    <property type="term" value="C:plasma membrane"/>
    <property type="evidence" value="ECO:0007669"/>
    <property type="project" value="UniProtKB-SubCell"/>
</dbReference>
<evidence type="ECO:0000256" key="4">
    <source>
        <dbReference type="ARBA" id="ARBA00022692"/>
    </source>
</evidence>
<accession>A0A7J3ZKF1</accession>
<keyword evidence="5 7" id="KW-1133">Transmembrane helix</keyword>
<evidence type="ECO:0000256" key="6">
    <source>
        <dbReference type="ARBA" id="ARBA00023136"/>
    </source>
</evidence>
<evidence type="ECO:0000256" key="7">
    <source>
        <dbReference type="RuleBase" id="RU363032"/>
    </source>
</evidence>
<dbReference type="PANTHER" id="PTHR30151">
    <property type="entry name" value="ALKANE SULFONATE ABC TRANSPORTER-RELATED, MEMBRANE SUBUNIT"/>
    <property type="match status" value="1"/>
</dbReference>
<keyword evidence="4 7" id="KW-0812">Transmembrane</keyword>
<feature type="transmembrane region" description="Helical" evidence="7">
    <location>
        <begin position="226"/>
        <end position="245"/>
    </location>
</feature>
<keyword evidence="6 7" id="KW-0472">Membrane</keyword>
<dbReference type="SUPFAM" id="SSF161098">
    <property type="entry name" value="MetI-like"/>
    <property type="match status" value="1"/>
</dbReference>
<keyword evidence="2 7" id="KW-0813">Transport</keyword>
<dbReference type="InterPro" id="IPR000515">
    <property type="entry name" value="MetI-like"/>
</dbReference>
<protein>
    <submittedName>
        <fullName evidence="9">ABC transporter permease subunit</fullName>
    </submittedName>
</protein>
<dbReference type="Gene3D" id="1.10.3720.10">
    <property type="entry name" value="MetI-like"/>
    <property type="match status" value="1"/>
</dbReference>
<name>A0A7J3ZKF1_9CREN</name>
<reference evidence="9" key="1">
    <citation type="journal article" date="2020" name="mSystems">
        <title>Genome- and Community-Level Interaction Insights into Carbon Utilization and Element Cycling Functions of Hydrothermarchaeota in Hydrothermal Sediment.</title>
        <authorList>
            <person name="Zhou Z."/>
            <person name="Liu Y."/>
            <person name="Xu W."/>
            <person name="Pan J."/>
            <person name="Luo Z.H."/>
            <person name="Li M."/>
        </authorList>
    </citation>
    <scope>NUCLEOTIDE SEQUENCE [LARGE SCALE GENOMIC DNA]</scope>
    <source>
        <strain evidence="9">SpSt-1116</strain>
    </source>
</reference>
<gene>
    <name evidence="9" type="ORF">ENM78_00475</name>
</gene>
<keyword evidence="3" id="KW-1003">Cell membrane</keyword>
<dbReference type="CDD" id="cd06261">
    <property type="entry name" value="TM_PBP2"/>
    <property type="match status" value="1"/>
</dbReference>
<feature type="domain" description="ABC transmembrane type-1" evidence="8">
    <location>
        <begin position="59"/>
        <end position="244"/>
    </location>
</feature>
<evidence type="ECO:0000256" key="3">
    <source>
        <dbReference type="ARBA" id="ARBA00022475"/>
    </source>
</evidence>
<dbReference type="EMBL" id="DRZC01000010">
    <property type="protein sequence ID" value="HHQ79930.1"/>
    <property type="molecule type" value="Genomic_DNA"/>
</dbReference>
<organism evidence="9">
    <name type="scientific">Fervidicoccus fontis</name>
    <dbReference type="NCBI Taxonomy" id="683846"/>
    <lineage>
        <taxon>Archaea</taxon>
        <taxon>Thermoproteota</taxon>
        <taxon>Thermoprotei</taxon>
        <taxon>Fervidicoccales</taxon>
        <taxon>Fervidicoccaceae</taxon>
        <taxon>Fervidicoccus</taxon>
    </lineage>
</organism>
<evidence type="ECO:0000256" key="2">
    <source>
        <dbReference type="ARBA" id="ARBA00022448"/>
    </source>
</evidence>
<dbReference type="PANTHER" id="PTHR30151:SF0">
    <property type="entry name" value="ABC TRANSPORTER PERMEASE PROTEIN MJ0413-RELATED"/>
    <property type="match status" value="1"/>
</dbReference>
<dbReference type="Pfam" id="PF00528">
    <property type="entry name" value="BPD_transp_1"/>
    <property type="match status" value="1"/>
</dbReference>